<keyword evidence="2" id="KW-0812">Transmembrane</keyword>
<accession>A0A7W3P752</accession>
<evidence type="ECO:0000313" key="4">
    <source>
        <dbReference type="EMBL" id="MBA8795658.1"/>
    </source>
</evidence>
<protein>
    <recommendedName>
        <fullName evidence="3">DUF4397 domain-containing protein</fullName>
    </recommendedName>
</protein>
<keyword evidence="2" id="KW-1133">Transmembrane helix</keyword>
<keyword evidence="2" id="KW-0472">Membrane</keyword>
<keyword evidence="5" id="KW-1185">Reference proteome</keyword>
<dbReference type="InterPro" id="IPR025510">
    <property type="entry name" value="DUF4397"/>
</dbReference>
<dbReference type="RefSeq" id="WP_182561249.1">
    <property type="nucleotide sequence ID" value="NZ_JACGWT010000005.1"/>
</dbReference>
<feature type="region of interest" description="Disordered" evidence="1">
    <location>
        <begin position="245"/>
        <end position="273"/>
    </location>
</feature>
<evidence type="ECO:0000256" key="2">
    <source>
        <dbReference type="SAM" id="Phobius"/>
    </source>
</evidence>
<reference evidence="4 5" key="1">
    <citation type="submission" date="2020-07" db="EMBL/GenBank/DDBJ databases">
        <title>Sequencing the genomes of 1000 actinobacteria strains.</title>
        <authorList>
            <person name="Klenk H.-P."/>
        </authorList>
    </citation>
    <scope>NUCLEOTIDE SEQUENCE [LARGE SCALE GENOMIC DNA]</scope>
    <source>
        <strain evidence="4 5">DSM 100723</strain>
    </source>
</reference>
<proteinExistence type="predicted"/>
<comment type="caution">
    <text evidence="4">The sequence shown here is derived from an EMBL/GenBank/DDBJ whole genome shotgun (WGS) entry which is preliminary data.</text>
</comment>
<name>A0A7W3P752_9ACTN</name>
<evidence type="ECO:0000313" key="5">
    <source>
        <dbReference type="Proteomes" id="UP000523079"/>
    </source>
</evidence>
<dbReference type="InterPro" id="IPR006311">
    <property type="entry name" value="TAT_signal"/>
</dbReference>
<sequence>MADDVRTGVRPGIRSRGPRALSTRRAVLGGLATAGLAGALLTAGLLPSGASDKATLYLVQGLPGDKISFTVNGKTLASDVAGAQVVGPFSVSAGKVTFGFGWDGKQQLTRTMEVKAGSNSDVVLHLPAQGSGETVTTFRNDLAAVPQGKANLTVAHVAAVPAADIQVDGKVLFANVANGESLNLTVPAETYSVKIVPTGKDSPVILGPLKLSVKAGSLNRVYAFGRPSDKTMNVAVHTIAVRNSGSSAPNRVPTGSGGLALDSRPAPIGELLR</sequence>
<dbReference type="Pfam" id="PF14344">
    <property type="entry name" value="DUF4397"/>
    <property type="match status" value="1"/>
</dbReference>
<evidence type="ECO:0000259" key="3">
    <source>
        <dbReference type="Pfam" id="PF14344"/>
    </source>
</evidence>
<evidence type="ECO:0000256" key="1">
    <source>
        <dbReference type="SAM" id="MobiDB-lite"/>
    </source>
</evidence>
<gene>
    <name evidence="4" type="ORF">FHX74_003294</name>
</gene>
<dbReference type="AlphaFoldDB" id="A0A7W3P752"/>
<dbReference type="EMBL" id="JACGWT010000005">
    <property type="protein sequence ID" value="MBA8795658.1"/>
    <property type="molecule type" value="Genomic_DNA"/>
</dbReference>
<organism evidence="4 5">
    <name type="scientific">Microlunatus kandeliicorticis</name>
    <dbReference type="NCBI Taxonomy" id="1759536"/>
    <lineage>
        <taxon>Bacteria</taxon>
        <taxon>Bacillati</taxon>
        <taxon>Actinomycetota</taxon>
        <taxon>Actinomycetes</taxon>
        <taxon>Propionibacteriales</taxon>
        <taxon>Propionibacteriaceae</taxon>
        <taxon>Microlunatus</taxon>
    </lineage>
</organism>
<dbReference type="Proteomes" id="UP000523079">
    <property type="component" value="Unassembled WGS sequence"/>
</dbReference>
<dbReference type="PROSITE" id="PS51318">
    <property type="entry name" value="TAT"/>
    <property type="match status" value="1"/>
</dbReference>
<feature type="transmembrane region" description="Helical" evidence="2">
    <location>
        <begin position="26"/>
        <end position="46"/>
    </location>
</feature>
<feature type="domain" description="DUF4397" evidence="3">
    <location>
        <begin position="54"/>
        <end position="165"/>
    </location>
</feature>